<evidence type="ECO:0000256" key="4">
    <source>
        <dbReference type="ARBA" id="ARBA00023163"/>
    </source>
</evidence>
<gene>
    <name evidence="7" type="ORF">GND95_00235</name>
</gene>
<dbReference type="AlphaFoldDB" id="A0A7C8HG06"/>
<feature type="domain" description="RNA polymerase sigma factor 70 region 4 type 2" evidence="6">
    <location>
        <begin position="131"/>
        <end position="182"/>
    </location>
</feature>
<dbReference type="InterPro" id="IPR013325">
    <property type="entry name" value="RNA_pol_sigma_r2"/>
</dbReference>
<dbReference type="CDD" id="cd06171">
    <property type="entry name" value="Sigma70_r4"/>
    <property type="match status" value="1"/>
</dbReference>
<dbReference type="GO" id="GO:0006352">
    <property type="term" value="P:DNA-templated transcription initiation"/>
    <property type="evidence" value="ECO:0007669"/>
    <property type="project" value="InterPro"/>
</dbReference>
<evidence type="ECO:0000256" key="3">
    <source>
        <dbReference type="ARBA" id="ARBA00023082"/>
    </source>
</evidence>
<dbReference type="Gene3D" id="1.10.1740.10">
    <property type="match status" value="1"/>
</dbReference>
<dbReference type="GO" id="GO:0003677">
    <property type="term" value="F:DNA binding"/>
    <property type="evidence" value="ECO:0007669"/>
    <property type="project" value="InterPro"/>
</dbReference>
<proteinExistence type="inferred from homology"/>
<comment type="caution">
    <text evidence="7">The sequence shown here is derived from an EMBL/GenBank/DDBJ whole genome shotgun (WGS) entry which is preliminary data.</text>
</comment>
<dbReference type="InterPro" id="IPR036388">
    <property type="entry name" value="WH-like_DNA-bd_sf"/>
</dbReference>
<evidence type="ECO:0000256" key="1">
    <source>
        <dbReference type="ARBA" id="ARBA00010641"/>
    </source>
</evidence>
<comment type="similarity">
    <text evidence="1">Belongs to the sigma-70 factor family. ECF subfamily.</text>
</comment>
<reference evidence="7 8" key="1">
    <citation type="submission" date="2019-12" db="EMBL/GenBank/DDBJ databases">
        <title>Defluviitalea raffinosedens, isolated from a biogas fermenter, genome sequencing and characterization.</title>
        <authorList>
            <person name="Rettenmaier R."/>
            <person name="Schneider M."/>
            <person name="Neuhaus K."/>
            <person name="Liebl W."/>
            <person name="Zverlov V."/>
        </authorList>
    </citation>
    <scope>NUCLEOTIDE SEQUENCE [LARGE SCALE GENOMIC DNA]</scope>
    <source>
        <strain evidence="7 8">249c-K6</strain>
    </source>
</reference>
<dbReference type="Pfam" id="PF04542">
    <property type="entry name" value="Sigma70_r2"/>
    <property type="match status" value="1"/>
</dbReference>
<dbReference type="SUPFAM" id="SSF88659">
    <property type="entry name" value="Sigma3 and sigma4 domains of RNA polymerase sigma factors"/>
    <property type="match status" value="1"/>
</dbReference>
<keyword evidence="4" id="KW-0804">Transcription</keyword>
<dbReference type="PANTHER" id="PTHR43133">
    <property type="entry name" value="RNA POLYMERASE ECF-TYPE SIGMA FACTO"/>
    <property type="match status" value="1"/>
</dbReference>
<dbReference type="SUPFAM" id="SSF88946">
    <property type="entry name" value="Sigma2 domain of RNA polymerase sigma factors"/>
    <property type="match status" value="1"/>
</dbReference>
<feature type="domain" description="RNA polymerase sigma-70 region 2" evidence="5">
    <location>
        <begin position="25"/>
        <end position="90"/>
    </location>
</feature>
<keyword evidence="2" id="KW-0805">Transcription regulation</keyword>
<evidence type="ECO:0000313" key="7">
    <source>
        <dbReference type="EMBL" id="KAE9636895.1"/>
    </source>
</evidence>
<sequence>MENKDEKRLVNKAKNGNIAAFEELITVHEVKIYNIAYRMFHNEEDAKDLSQEIFIKVFENIGKFKGNSSFSTWLYRIATNTCIDELRRRKGKETYSIDAEVETDEGNMKREYSDLKPNPEEMAINKEVSIQIQNAMDHLSEEHKTAIILRDLQGLEYNEISEILECSLGTVKSRISRARRQLIELLVKQEPFEYKHRLKNRKEGSK</sequence>
<dbReference type="InterPro" id="IPR039425">
    <property type="entry name" value="RNA_pol_sigma-70-like"/>
</dbReference>
<evidence type="ECO:0000259" key="6">
    <source>
        <dbReference type="Pfam" id="PF08281"/>
    </source>
</evidence>
<name>A0A7C8HG06_9FIRM</name>
<dbReference type="Gene3D" id="1.10.10.10">
    <property type="entry name" value="Winged helix-like DNA-binding domain superfamily/Winged helix DNA-binding domain"/>
    <property type="match status" value="1"/>
</dbReference>
<dbReference type="GO" id="GO:0016987">
    <property type="term" value="F:sigma factor activity"/>
    <property type="evidence" value="ECO:0007669"/>
    <property type="project" value="UniProtKB-KW"/>
</dbReference>
<dbReference type="Pfam" id="PF08281">
    <property type="entry name" value="Sigma70_r4_2"/>
    <property type="match status" value="1"/>
</dbReference>
<dbReference type="NCBIfam" id="TIGR02937">
    <property type="entry name" value="sigma70-ECF"/>
    <property type="match status" value="1"/>
</dbReference>
<dbReference type="PANTHER" id="PTHR43133:SF51">
    <property type="entry name" value="RNA POLYMERASE SIGMA FACTOR"/>
    <property type="match status" value="1"/>
</dbReference>
<dbReference type="InterPro" id="IPR014284">
    <property type="entry name" value="RNA_pol_sigma-70_dom"/>
</dbReference>
<keyword evidence="8" id="KW-1185">Reference proteome</keyword>
<evidence type="ECO:0000313" key="8">
    <source>
        <dbReference type="Proteomes" id="UP000483018"/>
    </source>
</evidence>
<evidence type="ECO:0000256" key="2">
    <source>
        <dbReference type="ARBA" id="ARBA00023015"/>
    </source>
</evidence>
<dbReference type="RefSeq" id="WP_158738814.1">
    <property type="nucleotide sequence ID" value="NZ_WSLF01000001.1"/>
</dbReference>
<keyword evidence="3" id="KW-0731">Sigma factor</keyword>
<evidence type="ECO:0000259" key="5">
    <source>
        <dbReference type="Pfam" id="PF04542"/>
    </source>
</evidence>
<dbReference type="Proteomes" id="UP000483018">
    <property type="component" value="Unassembled WGS sequence"/>
</dbReference>
<dbReference type="InterPro" id="IPR007627">
    <property type="entry name" value="RNA_pol_sigma70_r2"/>
</dbReference>
<dbReference type="InterPro" id="IPR013249">
    <property type="entry name" value="RNA_pol_sigma70_r4_t2"/>
</dbReference>
<protein>
    <submittedName>
        <fullName evidence="7">Sigma-70 family RNA polymerase sigma factor</fullName>
    </submittedName>
</protein>
<dbReference type="EMBL" id="WSLF01000001">
    <property type="protein sequence ID" value="KAE9636895.1"/>
    <property type="molecule type" value="Genomic_DNA"/>
</dbReference>
<accession>A0A7C8HG06</accession>
<dbReference type="InterPro" id="IPR013324">
    <property type="entry name" value="RNA_pol_sigma_r3/r4-like"/>
</dbReference>
<organism evidence="7 8">
    <name type="scientific">Defluviitalea raffinosedens</name>
    <dbReference type="NCBI Taxonomy" id="1450156"/>
    <lineage>
        <taxon>Bacteria</taxon>
        <taxon>Bacillati</taxon>
        <taxon>Bacillota</taxon>
        <taxon>Clostridia</taxon>
        <taxon>Lachnospirales</taxon>
        <taxon>Defluviitaleaceae</taxon>
        <taxon>Defluviitalea</taxon>
    </lineage>
</organism>
<dbReference type="OrthoDB" id="9784984at2"/>